<proteinExistence type="predicted"/>
<organism evidence="1">
    <name type="scientific">Arundo donax</name>
    <name type="common">Giant reed</name>
    <name type="synonym">Donax arundinaceus</name>
    <dbReference type="NCBI Taxonomy" id="35708"/>
    <lineage>
        <taxon>Eukaryota</taxon>
        <taxon>Viridiplantae</taxon>
        <taxon>Streptophyta</taxon>
        <taxon>Embryophyta</taxon>
        <taxon>Tracheophyta</taxon>
        <taxon>Spermatophyta</taxon>
        <taxon>Magnoliopsida</taxon>
        <taxon>Liliopsida</taxon>
        <taxon>Poales</taxon>
        <taxon>Poaceae</taxon>
        <taxon>PACMAD clade</taxon>
        <taxon>Arundinoideae</taxon>
        <taxon>Arundineae</taxon>
        <taxon>Arundo</taxon>
    </lineage>
</organism>
<accession>A0A0A9GX52</accession>
<protein>
    <submittedName>
        <fullName evidence="1">Uncharacterized protein</fullName>
    </submittedName>
</protein>
<dbReference type="EMBL" id="GBRH01170730">
    <property type="protein sequence ID" value="JAE27166.1"/>
    <property type="molecule type" value="Transcribed_RNA"/>
</dbReference>
<evidence type="ECO:0000313" key="1">
    <source>
        <dbReference type="EMBL" id="JAE27166.1"/>
    </source>
</evidence>
<sequence>MNMTFCWDKFYPSHSCMDMSHEVLVFTAALIMIVTTKF</sequence>
<name>A0A0A9GX52_ARUDO</name>
<reference evidence="1" key="1">
    <citation type="submission" date="2014-09" db="EMBL/GenBank/DDBJ databases">
        <authorList>
            <person name="Magalhaes I.L.F."/>
            <person name="Oliveira U."/>
            <person name="Santos F.R."/>
            <person name="Vidigal T.H.D.A."/>
            <person name="Brescovit A.D."/>
            <person name="Santos A.J."/>
        </authorList>
    </citation>
    <scope>NUCLEOTIDE SEQUENCE</scope>
    <source>
        <tissue evidence="1">Shoot tissue taken approximately 20 cm above the soil surface</tissue>
    </source>
</reference>
<reference evidence="1" key="2">
    <citation type="journal article" date="2015" name="Data Brief">
        <title>Shoot transcriptome of the giant reed, Arundo donax.</title>
        <authorList>
            <person name="Barrero R.A."/>
            <person name="Guerrero F.D."/>
            <person name="Moolhuijzen P."/>
            <person name="Goolsby J.A."/>
            <person name="Tidwell J."/>
            <person name="Bellgard S.E."/>
            <person name="Bellgard M.I."/>
        </authorList>
    </citation>
    <scope>NUCLEOTIDE SEQUENCE</scope>
    <source>
        <tissue evidence="1">Shoot tissue taken approximately 20 cm above the soil surface</tissue>
    </source>
</reference>
<dbReference type="AlphaFoldDB" id="A0A0A9GX52"/>